<proteinExistence type="predicted"/>
<sequence>MDEIIGFIEKDQSAKELISTGVASNLNQLSVVAICLRQLCSFQPWAPMIEYRMKLRQK</sequence>
<keyword evidence="2" id="KW-1185">Reference proteome</keyword>
<accession>A0A6A6F0U1</accession>
<name>A0A6A6F0U1_9PEZI</name>
<evidence type="ECO:0000313" key="1">
    <source>
        <dbReference type="EMBL" id="KAF2195746.1"/>
    </source>
</evidence>
<dbReference type="OrthoDB" id="2922289at2759"/>
<organism evidence="1 2">
    <name type="scientific">Zopfia rhizophila CBS 207.26</name>
    <dbReference type="NCBI Taxonomy" id="1314779"/>
    <lineage>
        <taxon>Eukaryota</taxon>
        <taxon>Fungi</taxon>
        <taxon>Dikarya</taxon>
        <taxon>Ascomycota</taxon>
        <taxon>Pezizomycotina</taxon>
        <taxon>Dothideomycetes</taxon>
        <taxon>Dothideomycetes incertae sedis</taxon>
        <taxon>Zopfiaceae</taxon>
        <taxon>Zopfia</taxon>
    </lineage>
</organism>
<dbReference type="EMBL" id="ML994610">
    <property type="protein sequence ID" value="KAF2195746.1"/>
    <property type="molecule type" value="Genomic_DNA"/>
</dbReference>
<evidence type="ECO:0000313" key="2">
    <source>
        <dbReference type="Proteomes" id="UP000800200"/>
    </source>
</evidence>
<reference evidence="1" key="1">
    <citation type="journal article" date="2020" name="Stud. Mycol.">
        <title>101 Dothideomycetes genomes: a test case for predicting lifestyles and emergence of pathogens.</title>
        <authorList>
            <person name="Haridas S."/>
            <person name="Albert R."/>
            <person name="Binder M."/>
            <person name="Bloem J."/>
            <person name="Labutti K."/>
            <person name="Salamov A."/>
            <person name="Andreopoulos B."/>
            <person name="Baker S."/>
            <person name="Barry K."/>
            <person name="Bills G."/>
            <person name="Bluhm B."/>
            <person name="Cannon C."/>
            <person name="Castanera R."/>
            <person name="Culley D."/>
            <person name="Daum C."/>
            <person name="Ezra D."/>
            <person name="Gonzalez J."/>
            <person name="Henrissat B."/>
            <person name="Kuo A."/>
            <person name="Liang C."/>
            <person name="Lipzen A."/>
            <person name="Lutzoni F."/>
            <person name="Magnuson J."/>
            <person name="Mondo S."/>
            <person name="Nolan M."/>
            <person name="Ohm R."/>
            <person name="Pangilinan J."/>
            <person name="Park H.-J."/>
            <person name="Ramirez L."/>
            <person name="Alfaro M."/>
            <person name="Sun H."/>
            <person name="Tritt A."/>
            <person name="Yoshinaga Y."/>
            <person name="Zwiers L.-H."/>
            <person name="Turgeon B."/>
            <person name="Goodwin S."/>
            <person name="Spatafora J."/>
            <person name="Crous P."/>
            <person name="Grigoriev I."/>
        </authorList>
    </citation>
    <scope>NUCLEOTIDE SEQUENCE</scope>
    <source>
        <strain evidence="1">CBS 207.26</strain>
    </source>
</reference>
<dbReference type="AlphaFoldDB" id="A0A6A6F0U1"/>
<protein>
    <submittedName>
        <fullName evidence="1">Uncharacterized protein</fullName>
    </submittedName>
</protein>
<gene>
    <name evidence="1" type="ORF">K469DRAFT_699358</name>
</gene>
<dbReference type="Proteomes" id="UP000800200">
    <property type="component" value="Unassembled WGS sequence"/>
</dbReference>